<dbReference type="EMBL" id="KN407824">
    <property type="protein sequence ID" value="KHG17236.1"/>
    <property type="molecule type" value="Genomic_DNA"/>
</dbReference>
<sequence length="50" mass="6247">MKFSKRKRLRILRNFNEFCEAKNSRVCWRLQLRYRNLAKGLHKSHYCFTV</sequence>
<proteinExistence type="predicted"/>
<organism evidence="1 2">
    <name type="scientific">Gossypium arboreum</name>
    <name type="common">Tree cotton</name>
    <name type="synonym">Gossypium nanking</name>
    <dbReference type="NCBI Taxonomy" id="29729"/>
    <lineage>
        <taxon>Eukaryota</taxon>
        <taxon>Viridiplantae</taxon>
        <taxon>Streptophyta</taxon>
        <taxon>Embryophyta</taxon>
        <taxon>Tracheophyta</taxon>
        <taxon>Spermatophyta</taxon>
        <taxon>Magnoliopsida</taxon>
        <taxon>eudicotyledons</taxon>
        <taxon>Gunneridae</taxon>
        <taxon>Pentapetalae</taxon>
        <taxon>rosids</taxon>
        <taxon>malvids</taxon>
        <taxon>Malvales</taxon>
        <taxon>Malvaceae</taxon>
        <taxon>Malvoideae</taxon>
        <taxon>Gossypium</taxon>
    </lineage>
</organism>
<gene>
    <name evidence="1" type="ORF">F383_00988</name>
</gene>
<keyword evidence="2" id="KW-1185">Reference proteome</keyword>
<dbReference type="Proteomes" id="UP000032142">
    <property type="component" value="Unassembled WGS sequence"/>
</dbReference>
<accession>A0A0B0P1L6</accession>
<evidence type="ECO:0000313" key="2">
    <source>
        <dbReference type="Proteomes" id="UP000032142"/>
    </source>
</evidence>
<dbReference type="AlphaFoldDB" id="A0A0B0P1L6"/>
<protein>
    <submittedName>
        <fullName evidence="1">Uncharacterized protein</fullName>
    </submittedName>
</protein>
<evidence type="ECO:0000313" key="1">
    <source>
        <dbReference type="EMBL" id="KHG17236.1"/>
    </source>
</evidence>
<reference evidence="2" key="1">
    <citation type="submission" date="2014-09" db="EMBL/GenBank/DDBJ databases">
        <authorList>
            <person name="Mudge J."/>
            <person name="Ramaraj T."/>
            <person name="Lindquist I.E."/>
            <person name="Bharti A.K."/>
            <person name="Sundararajan A."/>
            <person name="Cameron C.T."/>
            <person name="Woodward J.E."/>
            <person name="May G.D."/>
            <person name="Brubaker C."/>
            <person name="Broadhvest J."/>
            <person name="Wilkins T.A."/>
        </authorList>
    </citation>
    <scope>NUCLEOTIDE SEQUENCE</scope>
    <source>
        <strain evidence="2">cv. AKA8401</strain>
    </source>
</reference>
<name>A0A0B0P1L6_GOSAR</name>